<dbReference type="EMBL" id="SACK01000001">
    <property type="protein sequence ID" value="RVU02398.1"/>
    <property type="molecule type" value="Genomic_DNA"/>
</dbReference>
<protein>
    <submittedName>
        <fullName evidence="1">Uncharacterized protein</fullName>
    </submittedName>
</protein>
<accession>A0A3S2UNV8</accession>
<sequence>MRTSLNDIKLADDYLYRQLPAGDALLFEANMLLNPALREDVSYLKTTHRLVKQYSRKKLKAEIATVHQQLFTSPAHKSFAQQILNIFR</sequence>
<evidence type="ECO:0000313" key="1">
    <source>
        <dbReference type="EMBL" id="RVU02398.1"/>
    </source>
</evidence>
<proteinExistence type="predicted"/>
<dbReference type="OrthoDB" id="1444051at2"/>
<keyword evidence="2" id="KW-1185">Reference proteome</keyword>
<gene>
    <name evidence="1" type="ORF">EOD41_00200</name>
</gene>
<organism evidence="1 2">
    <name type="scientific">Mucilaginibacter limnophilus</name>
    <dbReference type="NCBI Taxonomy" id="1932778"/>
    <lineage>
        <taxon>Bacteria</taxon>
        <taxon>Pseudomonadati</taxon>
        <taxon>Bacteroidota</taxon>
        <taxon>Sphingobacteriia</taxon>
        <taxon>Sphingobacteriales</taxon>
        <taxon>Sphingobacteriaceae</taxon>
        <taxon>Mucilaginibacter</taxon>
    </lineage>
</organism>
<comment type="caution">
    <text evidence="1">The sequence shown here is derived from an EMBL/GenBank/DDBJ whole genome shotgun (WGS) entry which is preliminary data.</text>
</comment>
<dbReference type="AlphaFoldDB" id="A0A3S2UNV8"/>
<evidence type="ECO:0000313" key="2">
    <source>
        <dbReference type="Proteomes" id="UP000282759"/>
    </source>
</evidence>
<name>A0A3S2UNV8_9SPHI</name>
<dbReference type="Proteomes" id="UP000282759">
    <property type="component" value="Unassembled WGS sequence"/>
</dbReference>
<dbReference type="RefSeq" id="WP_127702774.1">
    <property type="nucleotide sequence ID" value="NZ_SACK01000001.1"/>
</dbReference>
<reference evidence="1 2" key="1">
    <citation type="submission" date="2019-01" db="EMBL/GenBank/DDBJ databases">
        <authorList>
            <person name="Chen W.-M."/>
        </authorList>
    </citation>
    <scope>NUCLEOTIDE SEQUENCE [LARGE SCALE GENOMIC DNA]</scope>
    <source>
        <strain evidence="1 2">YBJ-36</strain>
    </source>
</reference>